<dbReference type="SUPFAM" id="SSF50800">
    <property type="entry name" value="PK beta-barrel domain-like"/>
    <property type="match status" value="1"/>
</dbReference>
<accession>A0ABZ0GMS0</accession>
<sequence>MTSAFLSSIITYPIKSTQGISLHKTLVKDSGLALDRHFVITDSNGKFITGRTKSSLVLVESKITTTGLILNAPGMSELAIIFKNFSDDYQNVRVWSDEISAQHCSREIDNWFSTYLKLPCKVYYLGEHSHRTVKGYANKLNFADGYPLLMISEASLAALNNKLEQPVSMAQFRPNLVVSQCLEFAEDGWHKIRIGDVVFEIVKPCSRCIFTTVNEVTGQRNKQKEPLATLKSYRQGSDGEIYFGQNLIALNEGSIHIGDSIEIITEQTAPQYANLKI</sequence>
<dbReference type="RefSeq" id="WP_348395779.1">
    <property type="nucleotide sequence ID" value="NZ_CP136600.1"/>
</dbReference>
<evidence type="ECO:0000259" key="1">
    <source>
        <dbReference type="PROSITE" id="PS51340"/>
    </source>
</evidence>
<dbReference type="Pfam" id="PF03473">
    <property type="entry name" value="MOSC"/>
    <property type="match status" value="1"/>
</dbReference>
<dbReference type="InterPro" id="IPR011037">
    <property type="entry name" value="Pyrv_Knase-like_insert_dom_sf"/>
</dbReference>
<keyword evidence="3" id="KW-1185">Reference proteome</keyword>
<dbReference type="Gene3D" id="2.40.33.20">
    <property type="entry name" value="PK beta-barrel domain-like"/>
    <property type="match status" value="1"/>
</dbReference>
<proteinExistence type="predicted"/>
<name>A0ABZ0GMS0_9GAMM</name>
<protein>
    <submittedName>
        <fullName evidence="2">MOSC domain-containing protein</fullName>
    </submittedName>
</protein>
<evidence type="ECO:0000313" key="3">
    <source>
        <dbReference type="Proteomes" id="UP001301442"/>
    </source>
</evidence>
<dbReference type="PANTHER" id="PTHR14237">
    <property type="entry name" value="MOLYBDOPTERIN COFACTOR SULFURASE MOSC"/>
    <property type="match status" value="1"/>
</dbReference>
<dbReference type="InterPro" id="IPR005303">
    <property type="entry name" value="MOCOS_middle"/>
</dbReference>
<dbReference type="Pfam" id="PF03476">
    <property type="entry name" value="MOSC_N"/>
    <property type="match status" value="1"/>
</dbReference>
<dbReference type="PANTHER" id="PTHR14237:SF19">
    <property type="entry name" value="MITOCHONDRIAL AMIDOXIME REDUCING COMPONENT 1"/>
    <property type="match status" value="1"/>
</dbReference>
<evidence type="ECO:0000313" key="2">
    <source>
        <dbReference type="EMBL" id="WOH36985.1"/>
    </source>
</evidence>
<dbReference type="PROSITE" id="PS51340">
    <property type="entry name" value="MOSC"/>
    <property type="match status" value="1"/>
</dbReference>
<reference evidence="2 3" key="1">
    <citation type="submission" date="2023-09" db="EMBL/GenBank/DDBJ databases">
        <authorList>
            <person name="Qi X."/>
        </authorList>
    </citation>
    <scope>NUCLEOTIDE SEQUENCE [LARGE SCALE GENOMIC DNA]</scope>
    <source>
        <strain evidence="2 3">S1-1</strain>
    </source>
</reference>
<dbReference type="SUPFAM" id="SSF141673">
    <property type="entry name" value="MOSC N-terminal domain-like"/>
    <property type="match status" value="1"/>
</dbReference>
<dbReference type="Proteomes" id="UP001301442">
    <property type="component" value="Chromosome"/>
</dbReference>
<feature type="domain" description="MOSC" evidence="1">
    <location>
        <begin position="120"/>
        <end position="264"/>
    </location>
</feature>
<dbReference type="EMBL" id="CP136600">
    <property type="protein sequence ID" value="WOH36985.1"/>
    <property type="molecule type" value="Genomic_DNA"/>
</dbReference>
<gene>
    <name evidence="2" type="ORF">RI844_16680</name>
</gene>
<organism evidence="2 3">
    <name type="scientific">Thalassotalea fonticola</name>
    <dbReference type="NCBI Taxonomy" id="3065649"/>
    <lineage>
        <taxon>Bacteria</taxon>
        <taxon>Pseudomonadati</taxon>
        <taxon>Pseudomonadota</taxon>
        <taxon>Gammaproteobacteria</taxon>
        <taxon>Alteromonadales</taxon>
        <taxon>Colwelliaceae</taxon>
        <taxon>Thalassotalea</taxon>
    </lineage>
</organism>
<dbReference type="InterPro" id="IPR005302">
    <property type="entry name" value="MoCF_Sase_C"/>
</dbReference>